<gene>
    <name evidence="10" type="primary">cobI</name>
    <name evidence="9" type="ORF">RradSPS_0817</name>
    <name evidence="10" type="ORF">SIL72_05645</name>
</gene>
<dbReference type="STRING" id="42256.RradSPS_0817"/>
<evidence type="ECO:0000256" key="5">
    <source>
        <dbReference type="ARBA" id="ARBA00022679"/>
    </source>
</evidence>
<dbReference type="eggNOG" id="COG2243">
    <property type="taxonomic scope" value="Bacteria"/>
</dbReference>
<keyword evidence="4 9" id="KW-0489">Methyltransferase</keyword>
<dbReference type="InterPro" id="IPR035996">
    <property type="entry name" value="4pyrrol_Methylase_sf"/>
</dbReference>
<comment type="pathway">
    <text evidence="1">Cofactor biosynthesis; adenosylcobalamin biosynthesis.</text>
</comment>
<dbReference type="PATRIC" id="fig|42256.3.peg.828"/>
<dbReference type="PIRSF" id="PIRSF036427">
    <property type="entry name" value="Precrrn-2_mtase"/>
    <property type="match status" value="1"/>
</dbReference>
<dbReference type="GO" id="GO:0032259">
    <property type="term" value="P:methylation"/>
    <property type="evidence" value="ECO:0007669"/>
    <property type="project" value="UniProtKB-KW"/>
</dbReference>
<dbReference type="UniPathway" id="UPA00148"/>
<protein>
    <submittedName>
        <fullName evidence="10">Precorrin-2 C(20)-methyltransferase</fullName>
        <ecNumber evidence="10">2.1.1.130</ecNumber>
    </submittedName>
    <submittedName>
        <fullName evidence="9">Precorrin-2 C20-methyltransferase</fullName>
    </submittedName>
</protein>
<dbReference type="InterPro" id="IPR012382">
    <property type="entry name" value="CobI/CbiL"/>
</dbReference>
<dbReference type="Gene3D" id="3.40.1010.10">
    <property type="entry name" value="Cobalt-precorrin-4 Transmethylase, Domain 1"/>
    <property type="match status" value="1"/>
</dbReference>
<dbReference type="EMBL" id="JAWXXX010000001">
    <property type="protein sequence ID" value="MDX5893510.1"/>
    <property type="molecule type" value="Genomic_DNA"/>
</dbReference>
<dbReference type="InterPro" id="IPR014776">
    <property type="entry name" value="4pyrrole_Mease_sub2"/>
</dbReference>
<dbReference type="CDD" id="cd11645">
    <property type="entry name" value="Precorrin_2_C20_MT"/>
    <property type="match status" value="1"/>
</dbReference>
<keyword evidence="6" id="KW-0949">S-adenosyl-L-methionine</keyword>
<dbReference type="GO" id="GO:0030788">
    <property type="term" value="F:precorrin-2 C20-methyltransferase activity"/>
    <property type="evidence" value="ECO:0007669"/>
    <property type="project" value="UniProtKB-EC"/>
</dbReference>
<dbReference type="GO" id="GO:0009236">
    <property type="term" value="P:cobalamin biosynthetic process"/>
    <property type="evidence" value="ECO:0007669"/>
    <property type="project" value="UniProtKB-UniRule"/>
</dbReference>
<dbReference type="AlphaFoldDB" id="A0A023X288"/>
<dbReference type="OrthoDB" id="9804789at2"/>
<dbReference type="InterPro" id="IPR006364">
    <property type="entry name" value="CobI/CbiL/CobIJ_dom"/>
</dbReference>
<dbReference type="Proteomes" id="UP000025229">
    <property type="component" value="Chromosome"/>
</dbReference>
<evidence type="ECO:0000256" key="3">
    <source>
        <dbReference type="ARBA" id="ARBA00022573"/>
    </source>
</evidence>
<evidence type="ECO:0000256" key="1">
    <source>
        <dbReference type="ARBA" id="ARBA00004953"/>
    </source>
</evidence>
<dbReference type="PANTHER" id="PTHR43467:SF2">
    <property type="entry name" value="COBALT-PRECORRIN-2 C(20)-METHYLTRANSFERASE"/>
    <property type="match status" value="1"/>
</dbReference>
<organism evidence="9 11">
    <name type="scientific">Rubrobacter radiotolerans</name>
    <name type="common">Arthrobacter radiotolerans</name>
    <dbReference type="NCBI Taxonomy" id="42256"/>
    <lineage>
        <taxon>Bacteria</taxon>
        <taxon>Bacillati</taxon>
        <taxon>Actinomycetota</taxon>
        <taxon>Rubrobacteria</taxon>
        <taxon>Rubrobacterales</taxon>
        <taxon>Rubrobacteraceae</taxon>
        <taxon>Rubrobacter</taxon>
    </lineage>
</organism>
<evidence type="ECO:0000256" key="2">
    <source>
        <dbReference type="ARBA" id="ARBA00005879"/>
    </source>
</evidence>
<comment type="similarity">
    <text evidence="2 7">Belongs to the precorrin methyltransferase family.</text>
</comment>
<dbReference type="InterPro" id="IPR014777">
    <property type="entry name" value="4pyrrole_Mease_sub1"/>
</dbReference>
<evidence type="ECO:0000313" key="10">
    <source>
        <dbReference type="EMBL" id="MDX5893510.1"/>
    </source>
</evidence>
<reference evidence="9 11" key="1">
    <citation type="submission" date="2014-03" db="EMBL/GenBank/DDBJ databases">
        <title>Complete genome sequence of the Radio-Resistant Rubrobacter radiotolerans RSPS-4.</title>
        <authorList>
            <person name="Egas C.C."/>
            <person name="Barroso C.C."/>
            <person name="Froufe H.J.C."/>
            <person name="Pacheco J.J."/>
            <person name="Albuquerque L.L."/>
            <person name="da Costa M.M.S."/>
        </authorList>
    </citation>
    <scope>NUCLEOTIDE SEQUENCE [LARGE SCALE GENOMIC DNA]</scope>
    <source>
        <strain evidence="9 11">RSPS-4</strain>
    </source>
</reference>
<dbReference type="PANTHER" id="PTHR43467">
    <property type="entry name" value="COBALT-PRECORRIN-2 C(20)-METHYLTRANSFERASE"/>
    <property type="match status" value="1"/>
</dbReference>
<feature type="domain" description="Tetrapyrrole methylase" evidence="8">
    <location>
        <begin position="8"/>
        <end position="219"/>
    </location>
</feature>
<sequence>MAGARPGTLVGVGVGPGDPEMLTLRGLRALRESDRVFVPVGEAGEVGRAEAVVLAHLGRESGKVRRLAFALSADRELMERNHREAAREVAASLVEGRTCAFATIGDPNVYSTFTYLARRVRELLPEARIETVPGVTAMQDLASRSGTPLVVGEERLALVPFVGEGRSERLGEALAVGETVVLYKGGGRLPEVLRAAERAGHPGEAVYGARLGSREERVGQLGEVGPGERLPYLSTVIFTARGGELGGA</sequence>
<dbReference type="EC" id="2.1.1.130" evidence="10"/>
<dbReference type="HOGENOM" id="CLU_076014_1_1_11"/>
<dbReference type="SUPFAM" id="SSF53790">
    <property type="entry name" value="Tetrapyrrole methylase"/>
    <property type="match status" value="1"/>
</dbReference>
<evidence type="ECO:0000313" key="11">
    <source>
        <dbReference type="Proteomes" id="UP000025229"/>
    </source>
</evidence>
<dbReference type="NCBIfam" id="TIGR01467">
    <property type="entry name" value="cobI_cbiL"/>
    <property type="match status" value="1"/>
</dbReference>
<keyword evidence="5 9" id="KW-0808">Transferase</keyword>
<name>A0A023X288_RUBRA</name>
<dbReference type="EMBL" id="CP007514">
    <property type="protein sequence ID" value="AHY46100.1"/>
    <property type="molecule type" value="Genomic_DNA"/>
</dbReference>
<keyword evidence="11" id="KW-1185">Reference proteome</keyword>
<evidence type="ECO:0000259" key="8">
    <source>
        <dbReference type="Pfam" id="PF00590"/>
    </source>
</evidence>
<dbReference type="KEGG" id="rrd:RradSPS_0817"/>
<evidence type="ECO:0000313" key="9">
    <source>
        <dbReference type="EMBL" id="AHY46100.1"/>
    </source>
</evidence>
<dbReference type="Proteomes" id="UP001281130">
    <property type="component" value="Unassembled WGS sequence"/>
</dbReference>
<dbReference type="RefSeq" id="WP_038680891.1">
    <property type="nucleotide sequence ID" value="NZ_CP007514.1"/>
</dbReference>
<evidence type="ECO:0000256" key="4">
    <source>
        <dbReference type="ARBA" id="ARBA00022603"/>
    </source>
</evidence>
<accession>A0A023X288</accession>
<dbReference type="Pfam" id="PF00590">
    <property type="entry name" value="TP_methylase"/>
    <property type="match status" value="1"/>
</dbReference>
<evidence type="ECO:0000256" key="6">
    <source>
        <dbReference type="ARBA" id="ARBA00022691"/>
    </source>
</evidence>
<proteinExistence type="inferred from homology"/>
<keyword evidence="3" id="KW-0169">Cobalamin biosynthesis</keyword>
<dbReference type="Gene3D" id="3.30.950.10">
    <property type="entry name" value="Methyltransferase, Cobalt-precorrin-4 Transmethylase, Domain 2"/>
    <property type="match status" value="1"/>
</dbReference>
<evidence type="ECO:0000256" key="7">
    <source>
        <dbReference type="PIRNR" id="PIRNR036427"/>
    </source>
</evidence>
<dbReference type="InterPro" id="IPR000878">
    <property type="entry name" value="4pyrrol_Mease"/>
</dbReference>
<reference evidence="10" key="2">
    <citation type="submission" date="2023-11" db="EMBL/GenBank/DDBJ databases">
        <title>MicrobeMod: A computational toolkit for identifying prokaryotic methylation and restriction-modification with nanopore sequencing.</title>
        <authorList>
            <person name="Crits-Christoph A."/>
            <person name="Kang S.C."/>
            <person name="Lee H."/>
            <person name="Ostrov N."/>
        </authorList>
    </citation>
    <scope>NUCLEOTIDE SEQUENCE</scope>
    <source>
        <strain evidence="10">ATCC 51242</strain>
    </source>
</reference>